<organism evidence="3 4">
    <name type="scientific">Candidatus Wolfebacteria bacterium RIFCSPHIGHO2_01_FULL_48_22</name>
    <dbReference type="NCBI Taxonomy" id="1802555"/>
    <lineage>
        <taxon>Bacteria</taxon>
        <taxon>Candidatus Wolfeibacteriota</taxon>
    </lineage>
</organism>
<dbReference type="Proteomes" id="UP000177029">
    <property type="component" value="Unassembled WGS sequence"/>
</dbReference>
<dbReference type="Gene3D" id="3.30.2350.10">
    <property type="entry name" value="Pseudouridine synthase"/>
    <property type="match status" value="1"/>
</dbReference>
<evidence type="ECO:0000313" key="3">
    <source>
        <dbReference type="EMBL" id="OGM91206.1"/>
    </source>
</evidence>
<sequence length="242" mass="27391">MIKILFNKNGIIAIHKPAGVLVHVFAHQKNEKGETVVQWALKKFPKIKNIGDDPEFRPGIVHRLDRDTSGVMLLARTQEAFVYLKSLFQRQEIRKTYYAIVHGIPKEKKGIISYPIGIKRGTTKRTIHPQKTGSGDSKKTLKREKEAVTEYEVIKIIEKDGEKFSLLKVQPKTGRTHQIRIHLNAIHTPVIGDKLYGGKKNASLADRHMLHCASLEFKLPDGTGVAIEEPILKDFDKIAHIL</sequence>
<dbReference type="GO" id="GO:0000455">
    <property type="term" value="P:enzyme-directed rRNA pseudouridine synthesis"/>
    <property type="evidence" value="ECO:0007669"/>
    <property type="project" value="TreeGrafter"/>
</dbReference>
<evidence type="ECO:0000259" key="2">
    <source>
        <dbReference type="Pfam" id="PF00849"/>
    </source>
</evidence>
<dbReference type="InterPro" id="IPR020103">
    <property type="entry name" value="PsdUridine_synth_cat_dom_sf"/>
</dbReference>
<dbReference type="SUPFAM" id="SSF55120">
    <property type="entry name" value="Pseudouridine synthase"/>
    <property type="match status" value="1"/>
</dbReference>
<dbReference type="InterPro" id="IPR006224">
    <property type="entry name" value="PsdUridine_synth_RluA-like_CS"/>
</dbReference>
<evidence type="ECO:0000256" key="1">
    <source>
        <dbReference type="ARBA" id="ARBA00010876"/>
    </source>
</evidence>
<comment type="similarity">
    <text evidence="1">Belongs to the pseudouridine synthase RluA family.</text>
</comment>
<dbReference type="GO" id="GO:0140098">
    <property type="term" value="F:catalytic activity, acting on RNA"/>
    <property type="evidence" value="ECO:0007669"/>
    <property type="project" value="UniProtKB-ARBA"/>
</dbReference>
<dbReference type="STRING" id="1802555.A2755_02270"/>
<dbReference type="PANTHER" id="PTHR21600">
    <property type="entry name" value="MITOCHONDRIAL RNA PSEUDOURIDINE SYNTHASE"/>
    <property type="match status" value="1"/>
</dbReference>
<dbReference type="PROSITE" id="PS01129">
    <property type="entry name" value="PSI_RLU"/>
    <property type="match status" value="1"/>
</dbReference>
<evidence type="ECO:0000313" key="4">
    <source>
        <dbReference type="Proteomes" id="UP000177029"/>
    </source>
</evidence>
<dbReference type="GO" id="GO:0009982">
    <property type="term" value="F:pseudouridine synthase activity"/>
    <property type="evidence" value="ECO:0007669"/>
    <property type="project" value="InterPro"/>
</dbReference>
<dbReference type="InterPro" id="IPR006145">
    <property type="entry name" value="PsdUridine_synth_RsuA/RluA"/>
</dbReference>
<dbReference type="CDD" id="cd02869">
    <property type="entry name" value="PseudoU_synth_RluA_like"/>
    <property type="match status" value="1"/>
</dbReference>
<dbReference type="InterPro" id="IPR050188">
    <property type="entry name" value="RluA_PseudoU_synthase"/>
</dbReference>
<dbReference type="Pfam" id="PF00849">
    <property type="entry name" value="PseudoU_synth_2"/>
    <property type="match status" value="1"/>
</dbReference>
<reference evidence="3 4" key="1">
    <citation type="journal article" date="2016" name="Nat. Commun.">
        <title>Thousands of microbial genomes shed light on interconnected biogeochemical processes in an aquifer system.</title>
        <authorList>
            <person name="Anantharaman K."/>
            <person name="Brown C.T."/>
            <person name="Hug L.A."/>
            <person name="Sharon I."/>
            <person name="Castelle C.J."/>
            <person name="Probst A.J."/>
            <person name="Thomas B.C."/>
            <person name="Singh A."/>
            <person name="Wilkins M.J."/>
            <person name="Karaoz U."/>
            <person name="Brodie E.L."/>
            <person name="Williams K.H."/>
            <person name="Hubbard S.S."/>
            <person name="Banfield J.F."/>
        </authorList>
    </citation>
    <scope>NUCLEOTIDE SEQUENCE [LARGE SCALE GENOMIC DNA]</scope>
</reference>
<accession>A0A1F8DS28</accession>
<dbReference type="EMBL" id="MGIP01000011">
    <property type="protein sequence ID" value="OGM91206.1"/>
    <property type="molecule type" value="Genomic_DNA"/>
</dbReference>
<dbReference type="GO" id="GO:0003723">
    <property type="term" value="F:RNA binding"/>
    <property type="evidence" value="ECO:0007669"/>
    <property type="project" value="InterPro"/>
</dbReference>
<dbReference type="PANTHER" id="PTHR21600:SF87">
    <property type="entry name" value="RNA PSEUDOURIDYLATE SYNTHASE DOMAIN-CONTAINING PROTEIN 1"/>
    <property type="match status" value="1"/>
</dbReference>
<comment type="caution">
    <text evidence="3">The sequence shown here is derived from an EMBL/GenBank/DDBJ whole genome shotgun (WGS) entry which is preliminary data.</text>
</comment>
<name>A0A1F8DS28_9BACT</name>
<dbReference type="AlphaFoldDB" id="A0A1F8DS28"/>
<proteinExistence type="inferred from homology"/>
<protein>
    <recommendedName>
        <fullName evidence="2">Pseudouridine synthase RsuA/RluA-like domain-containing protein</fullName>
    </recommendedName>
</protein>
<gene>
    <name evidence="3" type="ORF">A2755_02270</name>
</gene>
<feature type="domain" description="Pseudouridine synthase RsuA/RluA-like" evidence="2">
    <location>
        <begin position="11"/>
        <end position="185"/>
    </location>
</feature>